<dbReference type="SUPFAM" id="SSF82829">
    <property type="entry name" value="MesJ substrate recognition domain-like"/>
    <property type="match status" value="1"/>
</dbReference>
<dbReference type="InterPro" id="IPR014729">
    <property type="entry name" value="Rossmann-like_a/b/a_fold"/>
</dbReference>
<dbReference type="EC" id="6.3.4.19" evidence="2"/>
<evidence type="ECO:0000256" key="6">
    <source>
        <dbReference type="ARBA" id="ARBA00022741"/>
    </source>
</evidence>
<dbReference type="GO" id="GO:0005737">
    <property type="term" value="C:cytoplasm"/>
    <property type="evidence" value="ECO:0007669"/>
    <property type="project" value="UniProtKB-SubCell"/>
</dbReference>
<dbReference type="PANTHER" id="PTHR43033">
    <property type="entry name" value="TRNA(ILE)-LYSIDINE SYNTHASE-RELATED"/>
    <property type="match status" value="1"/>
</dbReference>
<reference evidence="10" key="1">
    <citation type="submission" date="2019-08" db="EMBL/GenBank/DDBJ databases">
        <authorList>
            <person name="Kucharzyk K."/>
            <person name="Murdoch R.W."/>
            <person name="Higgins S."/>
            <person name="Loffler F."/>
        </authorList>
    </citation>
    <scope>NUCLEOTIDE SEQUENCE</scope>
</reference>
<dbReference type="Gene3D" id="3.40.50.620">
    <property type="entry name" value="HUPs"/>
    <property type="match status" value="1"/>
</dbReference>
<keyword evidence="7" id="KW-0067">ATP-binding</keyword>
<evidence type="ECO:0000256" key="8">
    <source>
        <dbReference type="ARBA" id="ARBA00048539"/>
    </source>
</evidence>
<protein>
    <recommendedName>
        <fullName evidence="2">tRNA(Ile)-lysidine synthetase</fullName>
        <ecNumber evidence="2">6.3.4.19</ecNumber>
    </recommendedName>
</protein>
<proteinExistence type="inferred from homology"/>
<dbReference type="Pfam" id="PF01171">
    <property type="entry name" value="ATP_bind_3"/>
    <property type="match status" value="1"/>
</dbReference>
<dbReference type="SUPFAM" id="SSF56037">
    <property type="entry name" value="PheT/TilS domain"/>
    <property type="match status" value="1"/>
</dbReference>
<sequence length="438" mass="47480">METALEQKARKALEKYGMLEGVRHVVVGLSGGADSVSLLHFLAGLREEAGFSLTALHLNHLLRGDEALRDENYAKGLCGALDIDISVFRLPIADIAKARGVSFETAGRDERYRLFEEEAAKYGGVVATAHTASDAAETLLFNLMRGSGLAGLCAIPPRRGIYIRPLIDCLREEIEDYCAANGLSYVTDSTNLSTDYARNRVRLELLPYMKEHFNPGVVAALARTAALLREDEAALTALVPDTDGIAVLRALPFALRSRALRRMADRALSCEQTKALDALIMSGENGAVKSLPGGLEARAEYGRLRIEKGPPGELTPQLLRLGDNLIDGFGNIKLSIEDEKSSENIYNSRLKCGIIQNTLCVRARAPGDKYRPCGRPEKSLAKLAKDAKLPASLRLLLPVIEADGRIVAAFPFGPSEEAAAGSEPGILITYYPKEHLVL</sequence>
<dbReference type="HAMAP" id="MF_01161">
    <property type="entry name" value="tRNA_Ile_lys_synt"/>
    <property type="match status" value="1"/>
</dbReference>
<dbReference type="Pfam" id="PF11734">
    <property type="entry name" value="TilS_C"/>
    <property type="match status" value="1"/>
</dbReference>
<dbReference type="GO" id="GO:0032267">
    <property type="term" value="F:tRNA(Ile)-lysidine synthase activity"/>
    <property type="evidence" value="ECO:0007669"/>
    <property type="project" value="UniProtKB-EC"/>
</dbReference>
<evidence type="ECO:0000256" key="1">
    <source>
        <dbReference type="ARBA" id="ARBA00004496"/>
    </source>
</evidence>
<keyword evidence="3" id="KW-0963">Cytoplasm</keyword>
<keyword evidence="6" id="KW-0547">Nucleotide-binding</keyword>
<comment type="catalytic activity">
    <reaction evidence="8">
        <text>cytidine(34) in tRNA(Ile2) + L-lysine + ATP = lysidine(34) in tRNA(Ile2) + AMP + diphosphate + H(+)</text>
        <dbReference type="Rhea" id="RHEA:43744"/>
        <dbReference type="Rhea" id="RHEA-COMP:10625"/>
        <dbReference type="Rhea" id="RHEA-COMP:10670"/>
        <dbReference type="ChEBI" id="CHEBI:15378"/>
        <dbReference type="ChEBI" id="CHEBI:30616"/>
        <dbReference type="ChEBI" id="CHEBI:32551"/>
        <dbReference type="ChEBI" id="CHEBI:33019"/>
        <dbReference type="ChEBI" id="CHEBI:82748"/>
        <dbReference type="ChEBI" id="CHEBI:83665"/>
        <dbReference type="ChEBI" id="CHEBI:456215"/>
        <dbReference type="EC" id="6.3.4.19"/>
    </reaction>
</comment>
<keyword evidence="4 10" id="KW-0436">Ligase</keyword>
<dbReference type="GO" id="GO:0005524">
    <property type="term" value="F:ATP binding"/>
    <property type="evidence" value="ECO:0007669"/>
    <property type="project" value="UniProtKB-KW"/>
</dbReference>
<dbReference type="InterPro" id="IPR012796">
    <property type="entry name" value="Lysidine-tRNA-synth_C"/>
</dbReference>
<accession>A0A644XD42</accession>
<evidence type="ECO:0000256" key="7">
    <source>
        <dbReference type="ARBA" id="ARBA00022840"/>
    </source>
</evidence>
<organism evidence="10">
    <name type="scientific">bioreactor metagenome</name>
    <dbReference type="NCBI Taxonomy" id="1076179"/>
    <lineage>
        <taxon>unclassified sequences</taxon>
        <taxon>metagenomes</taxon>
        <taxon>ecological metagenomes</taxon>
    </lineage>
</organism>
<evidence type="ECO:0000256" key="5">
    <source>
        <dbReference type="ARBA" id="ARBA00022694"/>
    </source>
</evidence>
<comment type="caution">
    <text evidence="10">The sequence shown here is derived from an EMBL/GenBank/DDBJ whole genome shotgun (WGS) entry which is preliminary data.</text>
</comment>
<dbReference type="PANTHER" id="PTHR43033:SF1">
    <property type="entry name" value="TRNA(ILE)-LYSIDINE SYNTHASE-RELATED"/>
    <property type="match status" value="1"/>
</dbReference>
<evidence type="ECO:0000256" key="4">
    <source>
        <dbReference type="ARBA" id="ARBA00022598"/>
    </source>
</evidence>
<dbReference type="InterPro" id="IPR012094">
    <property type="entry name" value="tRNA_Ile_lys_synt"/>
</dbReference>
<dbReference type="CDD" id="cd01992">
    <property type="entry name" value="TilS_N"/>
    <property type="match status" value="1"/>
</dbReference>
<dbReference type="SUPFAM" id="SSF52402">
    <property type="entry name" value="Adenine nucleotide alpha hydrolases-like"/>
    <property type="match status" value="1"/>
</dbReference>
<dbReference type="NCBIfam" id="TIGR02433">
    <property type="entry name" value="lysidine_TilS_C"/>
    <property type="match status" value="1"/>
</dbReference>
<feature type="domain" description="Lysidine-tRNA(Ile) synthetase C-terminal" evidence="9">
    <location>
        <begin position="359"/>
        <end position="430"/>
    </location>
</feature>
<keyword evidence="5" id="KW-0819">tRNA processing</keyword>
<evidence type="ECO:0000313" key="10">
    <source>
        <dbReference type="EMBL" id="MPM13661.1"/>
    </source>
</evidence>
<evidence type="ECO:0000259" key="9">
    <source>
        <dbReference type="SMART" id="SM00977"/>
    </source>
</evidence>
<dbReference type="SMART" id="SM00977">
    <property type="entry name" value="TilS_C"/>
    <property type="match status" value="1"/>
</dbReference>
<dbReference type="EMBL" id="VSSQ01002153">
    <property type="protein sequence ID" value="MPM13661.1"/>
    <property type="molecule type" value="Genomic_DNA"/>
</dbReference>
<dbReference type="GO" id="GO:0008033">
    <property type="term" value="P:tRNA processing"/>
    <property type="evidence" value="ECO:0007669"/>
    <property type="project" value="UniProtKB-KW"/>
</dbReference>
<dbReference type="NCBIfam" id="TIGR02432">
    <property type="entry name" value="lysidine_TilS_N"/>
    <property type="match status" value="1"/>
</dbReference>
<comment type="subcellular location">
    <subcellularLocation>
        <location evidence="1">Cytoplasm</location>
    </subcellularLocation>
</comment>
<dbReference type="AlphaFoldDB" id="A0A644XD42"/>
<dbReference type="InterPro" id="IPR012795">
    <property type="entry name" value="tRNA_Ile_lys_synt_N"/>
</dbReference>
<dbReference type="InterPro" id="IPR011063">
    <property type="entry name" value="TilS/TtcA_N"/>
</dbReference>
<gene>
    <name evidence="10" type="primary">tilS_20</name>
    <name evidence="10" type="ORF">SDC9_60020</name>
</gene>
<evidence type="ECO:0000256" key="2">
    <source>
        <dbReference type="ARBA" id="ARBA00013267"/>
    </source>
</evidence>
<name>A0A644XD42_9ZZZZ</name>
<evidence type="ECO:0000256" key="3">
    <source>
        <dbReference type="ARBA" id="ARBA00022490"/>
    </source>
</evidence>